<dbReference type="Proteomes" id="UP000516369">
    <property type="component" value="Chromosome"/>
</dbReference>
<evidence type="ECO:0000256" key="1">
    <source>
        <dbReference type="ARBA" id="ARBA00022679"/>
    </source>
</evidence>
<dbReference type="RefSeq" id="WP_190261665.1">
    <property type="nucleotide sequence ID" value="NZ_CP053923.1"/>
</dbReference>
<dbReference type="InterPro" id="IPR009288">
    <property type="entry name" value="AIG2-like_dom"/>
</dbReference>
<protein>
    <recommendedName>
        <fullName evidence="2">Putative gamma-glutamylcyclotransferase</fullName>
    </recommendedName>
</protein>
<dbReference type="PANTHER" id="PTHR31544">
    <property type="entry name" value="AIG2-LIKE PROTEIN D"/>
    <property type="match status" value="1"/>
</dbReference>
<dbReference type="EMBL" id="CP053923">
    <property type="protein sequence ID" value="QNT68222.1"/>
    <property type="molecule type" value="Genomic_DNA"/>
</dbReference>
<dbReference type="InterPro" id="IPR036568">
    <property type="entry name" value="GGCT-like_sf"/>
</dbReference>
<proteinExistence type="predicted"/>
<dbReference type="InterPro" id="IPR045038">
    <property type="entry name" value="AIG2-like"/>
</dbReference>
<organism evidence="4 5">
    <name type="scientific">Defluviicoccus vanus</name>
    <dbReference type="NCBI Taxonomy" id="111831"/>
    <lineage>
        <taxon>Bacteria</taxon>
        <taxon>Pseudomonadati</taxon>
        <taxon>Pseudomonadota</taxon>
        <taxon>Alphaproteobacteria</taxon>
        <taxon>Rhodospirillales</taxon>
        <taxon>Rhodospirillaceae</taxon>
        <taxon>Defluviicoccus</taxon>
    </lineage>
</organism>
<dbReference type="InterPro" id="IPR013024">
    <property type="entry name" value="GGCT-like"/>
</dbReference>
<dbReference type="Gene3D" id="3.10.490.10">
    <property type="entry name" value="Gamma-glutamyl cyclotransferase-like"/>
    <property type="match status" value="1"/>
</dbReference>
<dbReference type="SUPFAM" id="SSF110857">
    <property type="entry name" value="Gamma-glutamyl cyclotransferase-like"/>
    <property type="match status" value="1"/>
</dbReference>
<feature type="domain" description="Gamma-glutamylcyclotransferase AIG2-like" evidence="3">
    <location>
        <begin position="26"/>
        <end position="132"/>
    </location>
</feature>
<evidence type="ECO:0000256" key="2">
    <source>
        <dbReference type="ARBA" id="ARBA00030602"/>
    </source>
</evidence>
<reference evidence="4 5" key="1">
    <citation type="submission" date="2020-05" db="EMBL/GenBank/DDBJ databases">
        <title>Complete closed genome sequence of Defluviicoccus vanus.</title>
        <authorList>
            <person name="Bessarab I."/>
            <person name="Arumugam K."/>
            <person name="Maszenan A.M."/>
            <person name="Seviour R.J."/>
            <person name="Williams R.B."/>
        </authorList>
    </citation>
    <scope>NUCLEOTIDE SEQUENCE [LARGE SCALE GENOMIC DNA]</scope>
    <source>
        <strain evidence="4 5">Ben 114</strain>
    </source>
</reference>
<name>A0A7H1MXN6_9PROT</name>
<accession>A0A7H1MXN6</accession>
<keyword evidence="5" id="KW-1185">Reference proteome</keyword>
<dbReference type="GO" id="GO:0016740">
    <property type="term" value="F:transferase activity"/>
    <property type="evidence" value="ECO:0007669"/>
    <property type="project" value="UniProtKB-KW"/>
</dbReference>
<keyword evidence="1 4" id="KW-0808">Transferase</keyword>
<dbReference type="KEGG" id="dvn:HQ394_01105"/>
<gene>
    <name evidence="4" type="ORF">HQ394_01105</name>
</gene>
<dbReference type="CDD" id="cd06661">
    <property type="entry name" value="GGCT_like"/>
    <property type="match status" value="1"/>
</dbReference>
<sequence>MGANTASVGGEGHTARPSVARQLRTYFFYGTLMDAAVRAAVLGPRTDLPPVEAASLSGYGRLYMRGATYPVLVPAPQQEVEGVLLHEVDANAERRLVRFEGDAYWQAMVTVAGRRSGSIAACCFLPVNNNLADETRPWDLATWRRRHRRRYLTRIRSNPVAAG</sequence>
<dbReference type="AlphaFoldDB" id="A0A7H1MXN6"/>
<evidence type="ECO:0000313" key="5">
    <source>
        <dbReference type="Proteomes" id="UP000516369"/>
    </source>
</evidence>
<evidence type="ECO:0000313" key="4">
    <source>
        <dbReference type="EMBL" id="QNT68222.1"/>
    </source>
</evidence>
<dbReference type="Pfam" id="PF06094">
    <property type="entry name" value="GGACT"/>
    <property type="match status" value="1"/>
</dbReference>
<dbReference type="PANTHER" id="PTHR31544:SF4">
    <property type="entry name" value="GAMMA-GLUTAMYLCYCLOTRANSFERASE-RELATED"/>
    <property type="match status" value="1"/>
</dbReference>
<evidence type="ECO:0000259" key="3">
    <source>
        <dbReference type="Pfam" id="PF06094"/>
    </source>
</evidence>